<accession>A0A0F9M2J1</accession>
<name>A0A0F9M2J1_9ZZZZ</name>
<organism evidence="2">
    <name type="scientific">marine sediment metagenome</name>
    <dbReference type="NCBI Taxonomy" id="412755"/>
    <lineage>
        <taxon>unclassified sequences</taxon>
        <taxon>metagenomes</taxon>
        <taxon>ecological metagenomes</taxon>
    </lineage>
</organism>
<comment type="caution">
    <text evidence="2">The sequence shown here is derived from an EMBL/GenBank/DDBJ whole genome shotgun (WGS) entry which is preliminary data.</text>
</comment>
<dbReference type="SUPFAM" id="SSF54060">
    <property type="entry name" value="His-Me finger endonucleases"/>
    <property type="match status" value="1"/>
</dbReference>
<evidence type="ECO:0000313" key="2">
    <source>
        <dbReference type="EMBL" id="KKN01595.1"/>
    </source>
</evidence>
<gene>
    <name evidence="2" type="ORF">LCGC14_1126150</name>
</gene>
<dbReference type="InterPro" id="IPR003615">
    <property type="entry name" value="HNH_nuc"/>
</dbReference>
<evidence type="ECO:0000259" key="1">
    <source>
        <dbReference type="Pfam" id="PF13392"/>
    </source>
</evidence>
<feature type="domain" description="HNH nuclease" evidence="1">
    <location>
        <begin position="9"/>
        <end position="52"/>
    </location>
</feature>
<dbReference type="AlphaFoldDB" id="A0A0F9M2J1"/>
<dbReference type="Pfam" id="PF13392">
    <property type="entry name" value="HNH_3"/>
    <property type="match status" value="1"/>
</dbReference>
<protein>
    <recommendedName>
        <fullName evidence="1">HNH nuclease domain-containing protein</fullName>
    </recommendedName>
</protein>
<dbReference type="Gene3D" id="3.90.75.20">
    <property type="match status" value="1"/>
</dbReference>
<proteinExistence type="predicted"/>
<dbReference type="EMBL" id="LAZR01005243">
    <property type="protein sequence ID" value="KKN01595.1"/>
    <property type="molecule type" value="Genomic_DNA"/>
</dbReference>
<sequence length="68" mass="7750">MANGKGYAYEHRLVAEQALGRELVSADIVHHQNGMKDDNRPENLVVMSQSEHIELHKPNRWATTERAV</sequence>
<dbReference type="InterPro" id="IPR044925">
    <property type="entry name" value="His-Me_finger_sf"/>
</dbReference>
<reference evidence="2" key="1">
    <citation type="journal article" date="2015" name="Nature">
        <title>Complex archaea that bridge the gap between prokaryotes and eukaryotes.</title>
        <authorList>
            <person name="Spang A."/>
            <person name="Saw J.H."/>
            <person name="Jorgensen S.L."/>
            <person name="Zaremba-Niedzwiedzka K."/>
            <person name="Martijn J."/>
            <person name="Lind A.E."/>
            <person name="van Eijk R."/>
            <person name="Schleper C."/>
            <person name="Guy L."/>
            <person name="Ettema T.J."/>
        </authorList>
    </citation>
    <scope>NUCLEOTIDE SEQUENCE</scope>
</reference>